<dbReference type="SMART" id="SM00575">
    <property type="entry name" value="ZnF_PMZ"/>
    <property type="match status" value="1"/>
</dbReference>
<accession>A0ABR0MJU4</accession>
<dbReference type="Proteomes" id="UP001358586">
    <property type="component" value="Chromosome 13"/>
</dbReference>
<dbReference type="InterPro" id="IPR006564">
    <property type="entry name" value="Znf_PMZ"/>
</dbReference>
<dbReference type="Pfam" id="PF04434">
    <property type="entry name" value="SWIM"/>
    <property type="match status" value="1"/>
</dbReference>
<evidence type="ECO:0000256" key="2">
    <source>
        <dbReference type="ARBA" id="ARBA00022771"/>
    </source>
</evidence>
<dbReference type="EMBL" id="JARKNE010000013">
    <property type="protein sequence ID" value="KAK5773381.1"/>
    <property type="molecule type" value="Genomic_DNA"/>
</dbReference>
<protein>
    <recommendedName>
        <fullName evidence="5">SWIM-type domain-containing protein</fullName>
    </recommendedName>
</protein>
<comment type="caution">
    <text evidence="6">The sequence shown here is derived from an EMBL/GenBank/DDBJ whole genome shotgun (WGS) entry which is preliminary data.</text>
</comment>
<evidence type="ECO:0000256" key="3">
    <source>
        <dbReference type="ARBA" id="ARBA00022833"/>
    </source>
</evidence>
<evidence type="ECO:0000313" key="6">
    <source>
        <dbReference type="EMBL" id="KAK5773381.1"/>
    </source>
</evidence>
<sequence>MGQQQVNQIEAGHIFVEDIRDAMVANRRMARSINVEIYSRRLETFRVTETIGRRPGLPPRSYRVDLRNRQYDCRRFQTLHYPCAHVVAACAKVNLNVEQFVEDVYTLNRTLRVWENEFPVLPDLSTWEVPPITFELVPDRGLRRNPRGRPQSTRIRNEMDIREKSDGTRCGLCRLAGHNRSKCPQRNYHVGQSSRSGRN</sequence>
<keyword evidence="7" id="KW-1185">Reference proteome</keyword>
<keyword evidence="2 4" id="KW-0863">Zinc-finger</keyword>
<keyword evidence="1" id="KW-0479">Metal-binding</keyword>
<keyword evidence="3" id="KW-0862">Zinc</keyword>
<evidence type="ECO:0000313" key="7">
    <source>
        <dbReference type="Proteomes" id="UP001358586"/>
    </source>
</evidence>
<evidence type="ECO:0000259" key="5">
    <source>
        <dbReference type="PROSITE" id="PS50966"/>
    </source>
</evidence>
<dbReference type="PROSITE" id="PS50966">
    <property type="entry name" value="ZF_SWIM"/>
    <property type="match status" value="1"/>
</dbReference>
<proteinExistence type="predicted"/>
<dbReference type="InterPro" id="IPR007527">
    <property type="entry name" value="Znf_SWIM"/>
</dbReference>
<name>A0ABR0MJU4_GOSAR</name>
<gene>
    <name evidence="6" type="ORF">PVK06_049687</name>
</gene>
<evidence type="ECO:0000256" key="1">
    <source>
        <dbReference type="ARBA" id="ARBA00022723"/>
    </source>
</evidence>
<evidence type="ECO:0000256" key="4">
    <source>
        <dbReference type="PROSITE-ProRule" id="PRU00325"/>
    </source>
</evidence>
<feature type="domain" description="SWIM-type" evidence="5">
    <location>
        <begin position="62"/>
        <end position="94"/>
    </location>
</feature>
<organism evidence="6 7">
    <name type="scientific">Gossypium arboreum</name>
    <name type="common">Tree cotton</name>
    <name type="synonym">Gossypium nanking</name>
    <dbReference type="NCBI Taxonomy" id="29729"/>
    <lineage>
        <taxon>Eukaryota</taxon>
        <taxon>Viridiplantae</taxon>
        <taxon>Streptophyta</taxon>
        <taxon>Embryophyta</taxon>
        <taxon>Tracheophyta</taxon>
        <taxon>Spermatophyta</taxon>
        <taxon>Magnoliopsida</taxon>
        <taxon>eudicotyledons</taxon>
        <taxon>Gunneridae</taxon>
        <taxon>Pentapetalae</taxon>
        <taxon>rosids</taxon>
        <taxon>malvids</taxon>
        <taxon>Malvales</taxon>
        <taxon>Malvaceae</taxon>
        <taxon>Malvoideae</taxon>
        <taxon>Gossypium</taxon>
    </lineage>
</organism>
<reference evidence="6 7" key="1">
    <citation type="submission" date="2023-03" db="EMBL/GenBank/DDBJ databases">
        <title>WGS of Gossypium arboreum.</title>
        <authorList>
            <person name="Yu D."/>
        </authorList>
    </citation>
    <scope>NUCLEOTIDE SEQUENCE [LARGE SCALE GENOMIC DNA]</scope>
    <source>
        <tissue evidence="6">Leaf</tissue>
    </source>
</reference>